<accession>A0AAD5X4R9</accession>
<evidence type="ECO:0000313" key="3">
    <source>
        <dbReference type="Proteomes" id="UP001212841"/>
    </source>
</evidence>
<name>A0AAD5X4R9_9FUNG</name>
<organism evidence="2 3">
    <name type="scientific">Rhizophlyctis rosea</name>
    <dbReference type="NCBI Taxonomy" id="64517"/>
    <lineage>
        <taxon>Eukaryota</taxon>
        <taxon>Fungi</taxon>
        <taxon>Fungi incertae sedis</taxon>
        <taxon>Chytridiomycota</taxon>
        <taxon>Chytridiomycota incertae sedis</taxon>
        <taxon>Chytridiomycetes</taxon>
        <taxon>Rhizophlyctidales</taxon>
        <taxon>Rhizophlyctidaceae</taxon>
        <taxon>Rhizophlyctis</taxon>
    </lineage>
</organism>
<feature type="region of interest" description="Disordered" evidence="1">
    <location>
        <begin position="45"/>
        <end position="83"/>
    </location>
</feature>
<comment type="caution">
    <text evidence="2">The sequence shown here is derived from an EMBL/GenBank/DDBJ whole genome shotgun (WGS) entry which is preliminary data.</text>
</comment>
<keyword evidence="3" id="KW-1185">Reference proteome</keyword>
<evidence type="ECO:0000256" key="1">
    <source>
        <dbReference type="SAM" id="MobiDB-lite"/>
    </source>
</evidence>
<reference evidence="2" key="1">
    <citation type="submission" date="2020-05" db="EMBL/GenBank/DDBJ databases">
        <title>Phylogenomic resolution of chytrid fungi.</title>
        <authorList>
            <person name="Stajich J.E."/>
            <person name="Amses K."/>
            <person name="Simmons R."/>
            <person name="Seto K."/>
            <person name="Myers J."/>
            <person name="Bonds A."/>
            <person name="Quandt C.A."/>
            <person name="Barry K."/>
            <person name="Liu P."/>
            <person name="Grigoriev I."/>
            <person name="Longcore J.E."/>
            <person name="James T.Y."/>
        </authorList>
    </citation>
    <scope>NUCLEOTIDE SEQUENCE</scope>
    <source>
        <strain evidence="2">JEL0318</strain>
    </source>
</reference>
<gene>
    <name evidence="2" type="ORF">HK097_006178</name>
</gene>
<proteinExistence type="predicted"/>
<dbReference type="EMBL" id="JADGJD010000029">
    <property type="protein sequence ID" value="KAJ3056545.1"/>
    <property type="molecule type" value="Genomic_DNA"/>
</dbReference>
<feature type="compositionally biased region" description="Low complexity" evidence="1">
    <location>
        <begin position="199"/>
        <end position="208"/>
    </location>
</feature>
<feature type="compositionally biased region" description="Polar residues" evidence="1">
    <location>
        <begin position="181"/>
        <end position="198"/>
    </location>
</feature>
<sequence length="261" mass="28568">MFLARAFNGVRTRLAKLSRKRHITEVDDTFANPDCKDDASFTTANSAISIPDRPSFEGPTLDGDSSDSDSKTEDEAEDMDGREDLEVMEEKTLAVIPRKPKSRIHKVRTIDVVRIPEDGKASSERVIPPGYVMMATDPLPTLDPPAFKSRPIRIPRPPSARAAANRIAKEAERLTLQSNRPTFRYSTSDPSTVTSDLPTTKNSLSNNSTSGVLIPEDVLPEAVHASGVQDGSDVEVVLDIVDAPDIAGTTKQPHAKRRKLR</sequence>
<evidence type="ECO:0000313" key="2">
    <source>
        <dbReference type="EMBL" id="KAJ3056545.1"/>
    </source>
</evidence>
<protein>
    <submittedName>
        <fullName evidence="2">Uncharacterized protein</fullName>
    </submittedName>
</protein>
<dbReference type="Proteomes" id="UP001212841">
    <property type="component" value="Unassembled WGS sequence"/>
</dbReference>
<dbReference type="AlphaFoldDB" id="A0AAD5X4R9"/>
<feature type="region of interest" description="Disordered" evidence="1">
    <location>
        <begin position="181"/>
        <end position="208"/>
    </location>
</feature>